<evidence type="ECO:0000256" key="1">
    <source>
        <dbReference type="SAM" id="SignalP"/>
    </source>
</evidence>
<keyword evidence="1" id="KW-0732">Signal</keyword>
<organism evidence="2 3">
    <name type="scientific">Alternaria panax</name>
    <dbReference type="NCBI Taxonomy" id="48097"/>
    <lineage>
        <taxon>Eukaryota</taxon>
        <taxon>Fungi</taxon>
        <taxon>Dikarya</taxon>
        <taxon>Ascomycota</taxon>
        <taxon>Pezizomycotina</taxon>
        <taxon>Dothideomycetes</taxon>
        <taxon>Pleosporomycetidae</taxon>
        <taxon>Pleosporales</taxon>
        <taxon>Pleosporineae</taxon>
        <taxon>Pleosporaceae</taxon>
        <taxon>Alternaria</taxon>
        <taxon>Alternaria sect. Panax</taxon>
    </lineage>
</organism>
<reference evidence="2" key="1">
    <citation type="submission" date="2021-07" db="EMBL/GenBank/DDBJ databases">
        <title>Genome Resource of American Ginseng Black Spot Pathogen Alternaria panax.</title>
        <authorList>
            <person name="Qiu C."/>
            <person name="Wang W."/>
            <person name="Liu Z."/>
        </authorList>
    </citation>
    <scope>NUCLEOTIDE SEQUENCE</scope>
    <source>
        <strain evidence="2">BNCC115425</strain>
    </source>
</reference>
<proteinExistence type="predicted"/>
<gene>
    <name evidence="2" type="ORF">G6011_04537</name>
</gene>
<dbReference type="PANTHER" id="PTHR38849:SF1">
    <property type="entry name" value="SMALL SECRETED PROTEIN"/>
    <property type="match status" value="1"/>
</dbReference>
<dbReference type="Proteomes" id="UP001199106">
    <property type="component" value="Unassembled WGS sequence"/>
</dbReference>
<name>A0AAD4IGQ3_9PLEO</name>
<dbReference type="AlphaFoldDB" id="A0AAD4IGQ3"/>
<feature type="chain" id="PRO_5041949095" description="Small secreted protein" evidence="1">
    <location>
        <begin position="18"/>
        <end position="180"/>
    </location>
</feature>
<evidence type="ECO:0000313" key="2">
    <source>
        <dbReference type="EMBL" id="KAG9194502.1"/>
    </source>
</evidence>
<sequence length="180" mass="18805">MYFQSLAVLSLAAFSVAAPTYNKRAVVARQSGPVLADTTYNDISIAGGQAGNAQAEAMAVFSALDLQNPENIDAADLTFLNEVNQVANDAEKEAFNPAVEAATGDEADQIQNGKIKNKVLKLMATVIKLQAQQAQGDDSVADKLAEEMTKLNNNIEQDTAAAGQVSIAEPFDATISGGGN</sequence>
<comment type="caution">
    <text evidence="2">The sequence shown here is derived from an EMBL/GenBank/DDBJ whole genome shotgun (WGS) entry which is preliminary data.</text>
</comment>
<keyword evidence="3" id="KW-1185">Reference proteome</keyword>
<dbReference type="PANTHER" id="PTHR38849">
    <property type="entry name" value="SMALL SECRETED PROTEIN"/>
    <property type="match status" value="1"/>
</dbReference>
<accession>A0AAD4IGQ3</accession>
<evidence type="ECO:0000313" key="3">
    <source>
        <dbReference type="Proteomes" id="UP001199106"/>
    </source>
</evidence>
<dbReference type="EMBL" id="JAANER010000002">
    <property type="protein sequence ID" value="KAG9194502.1"/>
    <property type="molecule type" value="Genomic_DNA"/>
</dbReference>
<evidence type="ECO:0008006" key="4">
    <source>
        <dbReference type="Google" id="ProtNLM"/>
    </source>
</evidence>
<feature type="signal peptide" evidence="1">
    <location>
        <begin position="1"/>
        <end position="17"/>
    </location>
</feature>
<protein>
    <recommendedName>
        <fullName evidence="4">Small secreted protein</fullName>
    </recommendedName>
</protein>